<dbReference type="InterPro" id="IPR004843">
    <property type="entry name" value="Calcineurin-like_PHP"/>
</dbReference>
<dbReference type="OrthoDB" id="9801679at2"/>
<evidence type="ECO:0000259" key="4">
    <source>
        <dbReference type="Pfam" id="PF02872"/>
    </source>
</evidence>
<evidence type="ECO:0000313" key="5">
    <source>
        <dbReference type="EMBL" id="AXF57906.1"/>
    </source>
</evidence>
<dbReference type="EMBL" id="CP031092">
    <property type="protein sequence ID" value="AXF57906.1"/>
    <property type="molecule type" value="Genomic_DNA"/>
</dbReference>
<evidence type="ECO:0000313" key="6">
    <source>
        <dbReference type="Proteomes" id="UP000252100"/>
    </source>
</evidence>
<protein>
    <submittedName>
        <fullName evidence="5">Bifunctional metallophosphatase/5'-nucleotidase</fullName>
    </submittedName>
</protein>
<keyword evidence="2" id="KW-0378">Hydrolase</keyword>
<dbReference type="KEGG" id="rue:DT065_07535"/>
<dbReference type="InterPro" id="IPR029052">
    <property type="entry name" value="Metallo-depent_PP-like"/>
</dbReference>
<dbReference type="SUPFAM" id="SSF56300">
    <property type="entry name" value="Metallo-dependent phosphatases"/>
    <property type="match status" value="1"/>
</dbReference>
<dbReference type="Proteomes" id="UP000252100">
    <property type="component" value="Chromosome"/>
</dbReference>
<organism evidence="5 6">
    <name type="scientific">Salicibibacter kimchii</name>
    <dbReference type="NCBI Taxonomy" id="2099786"/>
    <lineage>
        <taxon>Bacteria</taxon>
        <taxon>Bacillati</taxon>
        <taxon>Bacillota</taxon>
        <taxon>Bacilli</taxon>
        <taxon>Bacillales</taxon>
        <taxon>Bacillaceae</taxon>
        <taxon>Salicibibacter</taxon>
    </lineage>
</organism>
<evidence type="ECO:0000256" key="1">
    <source>
        <dbReference type="ARBA" id="ARBA00022729"/>
    </source>
</evidence>
<dbReference type="GO" id="GO:0000166">
    <property type="term" value="F:nucleotide binding"/>
    <property type="evidence" value="ECO:0007669"/>
    <property type="project" value="UniProtKB-KW"/>
</dbReference>
<dbReference type="Pfam" id="PF00149">
    <property type="entry name" value="Metallophos"/>
    <property type="match status" value="1"/>
</dbReference>
<dbReference type="AlphaFoldDB" id="A0A345C3X5"/>
<dbReference type="InterPro" id="IPR006179">
    <property type="entry name" value="5_nucleotidase/apyrase"/>
</dbReference>
<keyword evidence="6" id="KW-1185">Reference proteome</keyword>
<evidence type="ECO:0000256" key="2">
    <source>
        <dbReference type="RuleBase" id="RU362119"/>
    </source>
</evidence>
<gene>
    <name evidence="5" type="ORF">DT065_07535</name>
</gene>
<dbReference type="PANTHER" id="PTHR11575:SF24">
    <property type="entry name" value="5'-NUCLEOTIDASE"/>
    <property type="match status" value="1"/>
</dbReference>
<comment type="similarity">
    <text evidence="2">Belongs to the 5'-nucleotidase family.</text>
</comment>
<proteinExistence type="inferred from homology"/>
<feature type="domain" description="5'-Nucleotidase C-terminal" evidence="4">
    <location>
        <begin position="364"/>
        <end position="514"/>
    </location>
</feature>
<dbReference type="GO" id="GO:0009166">
    <property type="term" value="P:nucleotide catabolic process"/>
    <property type="evidence" value="ECO:0007669"/>
    <property type="project" value="InterPro"/>
</dbReference>
<dbReference type="GO" id="GO:0008768">
    <property type="term" value="F:UDP-sugar diphosphatase activity"/>
    <property type="evidence" value="ECO:0007669"/>
    <property type="project" value="TreeGrafter"/>
</dbReference>
<dbReference type="SUPFAM" id="SSF55816">
    <property type="entry name" value="5'-nucleotidase (syn. UDP-sugar hydrolase), C-terminal domain"/>
    <property type="match status" value="1"/>
</dbReference>
<reference evidence="5 6" key="1">
    <citation type="journal article" date="2018" name="J. Microbiol.">
        <title>Salicibibacter kimchii gen. nov., sp. nov., a moderately halophilic and alkalitolerant bacterium in the family Bacillaceae, isolated from kimchi.</title>
        <authorList>
            <person name="Jang J.Y."/>
            <person name="Oh Y.J."/>
            <person name="Lim S.K."/>
            <person name="Park H.K."/>
            <person name="Lee C."/>
            <person name="Kim J.Y."/>
            <person name="Lee M.A."/>
            <person name="Choi H.J."/>
        </authorList>
    </citation>
    <scope>NUCLEOTIDE SEQUENCE [LARGE SCALE GENOMIC DNA]</scope>
    <source>
        <strain evidence="5 6">NKC1-1</strain>
    </source>
</reference>
<name>A0A345C3X5_9BACI</name>
<keyword evidence="1" id="KW-0732">Signal</keyword>
<dbReference type="Gene3D" id="3.90.780.10">
    <property type="entry name" value="5'-Nucleotidase, C-terminal domain"/>
    <property type="match status" value="1"/>
</dbReference>
<dbReference type="GO" id="GO:0030288">
    <property type="term" value="C:outer membrane-bounded periplasmic space"/>
    <property type="evidence" value="ECO:0007669"/>
    <property type="project" value="TreeGrafter"/>
</dbReference>
<evidence type="ECO:0000259" key="3">
    <source>
        <dbReference type="Pfam" id="PF00149"/>
    </source>
</evidence>
<dbReference type="PANTHER" id="PTHR11575">
    <property type="entry name" value="5'-NUCLEOTIDASE-RELATED"/>
    <property type="match status" value="1"/>
</dbReference>
<dbReference type="Gene3D" id="3.60.21.10">
    <property type="match status" value="1"/>
</dbReference>
<accession>A0A345C3X5</accession>
<dbReference type="InterPro" id="IPR036907">
    <property type="entry name" value="5'-Nucleotdase_C_sf"/>
</dbReference>
<sequence length="560" mass="61517">MDGGFHDLLEHQLENQLISETAYENLQSLADDLIAEYDESFSMNIYHTNDNHAHTEMFPQLVTTLDEAKDEHGDGLLLDAGDVFTGTLYFNEFYGQDTVEFMNLMDYDAFVPGNHEFDLGDPEEGHPELADFIEGAEFPVFGANMDFSEDEGLNELTMEGISEEAEEGMIHDGIILEHEGEDIGVFGLNTEDTVDISSPMDVEFSDYAQAAQDMVDQFEDEGVDKIIALTHIGYDSDPSVGNDLLLAEQVEGIDVIIGGHSHTAVDPPTIVTENEDGEEMDPTVIGQAGEYGENLGCMNVTFDENGVVTDVEGELLATAEREPDPEALEMLEPYQEIVDELQNEEVGATVVNELPNPRHGDGDDESVRADETALGNLISDAQLEAARLTDEDTIMAFQNGGGIRTSISAGEVTVGEIIEVQPFGNRLTLLELSGEELIETFEASVSNSPQENGGFLQISGDTRLTYDSSEDPVNRVDALEVNIDGEYEEIDEDEMYTVATNNFTATGGDGHDVLGNAYEDGRGTIVGNTDWEMLRDYMAEHEEVDYEVEGRIQDVAREDE</sequence>
<dbReference type="PRINTS" id="PR01607">
    <property type="entry name" value="APYRASEFAMLY"/>
</dbReference>
<keyword evidence="2" id="KW-0547">Nucleotide-binding</keyword>
<feature type="domain" description="Calcineurin-like phosphoesterase" evidence="3">
    <location>
        <begin position="43"/>
        <end position="263"/>
    </location>
</feature>
<dbReference type="InterPro" id="IPR008334">
    <property type="entry name" value="5'-Nucleotdase_C"/>
</dbReference>
<dbReference type="Pfam" id="PF02872">
    <property type="entry name" value="5_nucleotid_C"/>
    <property type="match status" value="1"/>
</dbReference>
<dbReference type="GO" id="GO:0008253">
    <property type="term" value="F:5'-nucleotidase activity"/>
    <property type="evidence" value="ECO:0007669"/>
    <property type="project" value="TreeGrafter"/>
</dbReference>